<evidence type="ECO:0000256" key="1">
    <source>
        <dbReference type="ARBA" id="ARBA00004496"/>
    </source>
</evidence>
<keyword evidence="2" id="KW-0813">Transport</keyword>
<dbReference type="Pfam" id="PF03830">
    <property type="entry name" value="PTSIIB_sorb"/>
    <property type="match status" value="1"/>
</dbReference>
<evidence type="ECO:0000313" key="9">
    <source>
        <dbReference type="EMBL" id="PZM51808.1"/>
    </source>
</evidence>
<dbReference type="InterPro" id="IPR004720">
    <property type="entry name" value="PTS_IIB_sorbose-sp"/>
</dbReference>
<dbReference type="GO" id="GO:0016301">
    <property type="term" value="F:kinase activity"/>
    <property type="evidence" value="ECO:0007669"/>
    <property type="project" value="UniProtKB-KW"/>
</dbReference>
<comment type="caution">
    <text evidence="9">The sequence shown here is derived from an EMBL/GenBank/DDBJ whole genome shotgun (WGS) entry which is preliminary data.</text>
</comment>
<reference evidence="9 10" key="1">
    <citation type="submission" date="2018-05" db="EMBL/GenBank/DDBJ databases">
        <title>Vancomycin-resistant Enterococcus faecium strain from Chelyabinsk, Russia.</title>
        <authorList>
            <person name="Gostev V."/>
            <person name="Goncharov A."/>
            <person name="Kolodzhieva V."/>
            <person name="Suvorov A."/>
            <person name="Sidorenko S."/>
            <person name="Zueva L."/>
        </authorList>
    </citation>
    <scope>NUCLEOTIDE SEQUENCE [LARGE SCALE GENOMIC DNA]</scope>
    <source>
        <strain evidence="9 10">20</strain>
    </source>
</reference>
<dbReference type="GO" id="GO:0009401">
    <property type="term" value="P:phosphoenolpyruvate-dependent sugar phosphotransferase system"/>
    <property type="evidence" value="ECO:0007669"/>
    <property type="project" value="UniProtKB-KW"/>
</dbReference>
<dbReference type="RefSeq" id="WP_060805081.1">
    <property type="nucleotide sequence ID" value="NZ_CABGIM010000034.1"/>
</dbReference>
<keyword evidence="4" id="KW-0762">Sugar transport</keyword>
<proteinExistence type="predicted"/>
<dbReference type="GO" id="GO:0005737">
    <property type="term" value="C:cytoplasm"/>
    <property type="evidence" value="ECO:0007669"/>
    <property type="project" value="UniProtKB-SubCell"/>
</dbReference>
<organism evidence="9 10">
    <name type="scientific">Enterococcus faecium</name>
    <name type="common">Streptococcus faecium</name>
    <dbReference type="NCBI Taxonomy" id="1352"/>
    <lineage>
        <taxon>Bacteria</taxon>
        <taxon>Bacillati</taxon>
        <taxon>Bacillota</taxon>
        <taxon>Bacilli</taxon>
        <taxon>Lactobacillales</taxon>
        <taxon>Enterococcaceae</taxon>
        <taxon>Enterococcus</taxon>
    </lineage>
</organism>
<name>A0AB73TL30_ENTFC</name>
<evidence type="ECO:0000256" key="6">
    <source>
        <dbReference type="ARBA" id="ARBA00022683"/>
    </source>
</evidence>
<dbReference type="GO" id="GO:0008982">
    <property type="term" value="F:protein-N(PI)-phosphohistidine-sugar phosphotransferase activity"/>
    <property type="evidence" value="ECO:0007669"/>
    <property type="project" value="InterPro"/>
</dbReference>
<evidence type="ECO:0000256" key="7">
    <source>
        <dbReference type="ARBA" id="ARBA00022777"/>
    </source>
</evidence>
<keyword evidence="5" id="KW-0808">Transferase</keyword>
<keyword evidence="3" id="KW-0963">Cytoplasm</keyword>
<dbReference type="AlphaFoldDB" id="A0AB73TL30"/>
<dbReference type="Gene3D" id="3.40.35.10">
    <property type="entry name" value="Phosphotransferase system, sorbose subfamily IIB component"/>
    <property type="match status" value="1"/>
</dbReference>
<keyword evidence="6" id="KW-0598">Phosphotransferase system</keyword>
<dbReference type="Proteomes" id="UP000249070">
    <property type="component" value="Unassembled WGS sequence"/>
</dbReference>
<gene>
    <name evidence="9" type="ORF">DKP91_16290</name>
</gene>
<evidence type="ECO:0000256" key="2">
    <source>
        <dbReference type="ARBA" id="ARBA00022448"/>
    </source>
</evidence>
<accession>A0AB73TL30</accession>
<evidence type="ECO:0000313" key="10">
    <source>
        <dbReference type="Proteomes" id="UP000249070"/>
    </source>
</evidence>
<sequence>MIKLLRIDDRLIHGQVAMAWTKSVSADYIIVVDDASANDKMKQMILSLAKPVSTGLDIITSADFLSTFEKRKNQNLMIVTSSPKSAFEIVNAIPGEVDSINIGGLRYAEGKEKVNEYVAITSEDKNYLAKLKESGFKLIMQATPTGKAKIY</sequence>
<dbReference type="EMBL" id="QHGU01000219">
    <property type="protein sequence ID" value="PZM51808.1"/>
    <property type="molecule type" value="Genomic_DNA"/>
</dbReference>
<comment type="subcellular location">
    <subcellularLocation>
        <location evidence="1">Cytoplasm</location>
    </subcellularLocation>
</comment>
<evidence type="ECO:0000256" key="3">
    <source>
        <dbReference type="ARBA" id="ARBA00022490"/>
    </source>
</evidence>
<evidence type="ECO:0000259" key="8">
    <source>
        <dbReference type="PROSITE" id="PS51101"/>
    </source>
</evidence>
<dbReference type="InterPro" id="IPR036667">
    <property type="entry name" value="PTS_IIB_sorbose-sp_sf"/>
</dbReference>
<dbReference type="PROSITE" id="PS51101">
    <property type="entry name" value="PTS_EIIB_TYPE_4"/>
    <property type="match status" value="1"/>
</dbReference>
<protein>
    <submittedName>
        <fullName evidence="9">PTS mannose/fructose/sorbose transporter subunit IIB</fullName>
    </submittedName>
</protein>
<dbReference type="SUPFAM" id="SSF52728">
    <property type="entry name" value="PTS IIb component"/>
    <property type="match status" value="1"/>
</dbReference>
<evidence type="ECO:0000256" key="5">
    <source>
        <dbReference type="ARBA" id="ARBA00022679"/>
    </source>
</evidence>
<keyword evidence="7" id="KW-0418">Kinase</keyword>
<evidence type="ECO:0000256" key="4">
    <source>
        <dbReference type="ARBA" id="ARBA00022597"/>
    </source>
</evidence>
<feature type="domain" description="PTS EIIB type-4" evidence="8">
    <location>
        <begin position="1"/>
        <end position="151"/>
    </location>
</feature>